<protein>
    <submittedName>
        <fullName evidence="9">Serine/threonine-protein kinase PknB</fullName>
        <ecNumber evidence="9">2.7.11.1</ecNumber>
    </submittedName>
</protein>
<dbReference type="InterPro" id="IPR017441">
    <property type="entry name" value="Protein_kinase_ATP_BS"/>
</dbReference>
<feature type="transmembrane region" description="Helical" evidence="7">
    <location>
        <begin position="326"/>
        <end position="346"/>
    </location>
</feature>
<dbReference type="PROSITE" id="PS00107">
    <property type="entry name" value="PROTEIN_KINASE_ATP"/>
    <property type="match status" value="1"/>
</dbReference>
<dbReference type="SMART" id="SM00220">
    <property type="entry name" value="S_TKc"/>
    <property type="match status" value="1"/>
</dbReference>
<dbReference type="AlphaFoldDB" id="A0A517XX58"/>
<dbReference type="Proteomes" id="UP000319576">
    <property type="component" value="Chromosome"/>
</dbReference>
<dbReference type="OrthoDB" id="6111975at2"/>
<organism evidence="9 10">
    <name type="scientific">Urbifossiella limnaea</name>
    <dbReference type="NCBI Taxonomy" id="2528023"/>
    <lineage>
        <taxon>Bacteria</taxon>
        <taxon>Pseudomonadati</taxon>
        <taxon>Planctomycetota</taxon>
        <taxon>Planctomycetia</taxon>
        <taxon>Gemmatales</taxon>
        <taxon>Gemmataceae</taxon>
        <taxon>Urbifossiella</taxon>
    </lineage>
</organism>
<dbReference type="Gene3D" id="1.10.510.10">
    <property type="entry name" value="Transferase(Phosphotransferase) domain 1"/>
    <property type="match status" value="2"/>
</dbReference>
<keyword evidence="7" id="KW-1133">Transmembrane helix</keyword>
<keyword evidence="10" id="KW-1185">Reference proteome</keyword>
<dbReference type="EC" id="2.7.11.1" evidence="9"/>
<feature type="transmembrane region" description="Helical" evidence="7">
    <location>
        <begin position="548"/>
        <end position="574"/>
    </location>
</feature>
<feature type="domain" description="Protein kinase" evidence="8">
    <location>
        <begin position="65"/>
        <end position="347"/>
    </location>
</feature>
<gene>
    <name evidence="9" type="primary">pknB_40</name>
    <name evidence="9" type="ORF">ETAA1_40390</name>
</gene>
<keyword evidence="1 9" id="KW-0808">Transferase</keyword>
<reference evidence="9 10" key="1">
    <citation type="submission" date="2019-02" db="EMBL/GenBank/DDBJ databases">
        <title>Deep-cultivation of Planctomycetes and their phenomic and genomic characterization uncovers novel biology.</title>
        <authorList>
            <person name="Wiegand S."/>
            <person name="Jogler M."/>
            <person name="Boedeker C."/>
            <person name="Pinto D."/>
            <person name="Vollmers J."/>
            <person name="Rivas-Marin E."/>
            <person name="Kohn T."/>
            <person name="Peeters S.H."/>
            <person name="Heuer A."/>
            <person name="Rast P."/>
            <person name="Oberbeckmann S."/>
            <person name="Bunk B."/>
            <person name="Jeske O."/>
            <person name="Meyerdierks A."/>
            <person name="Storesund J.E."/>
            <person name="Kallscheuer N."/>
            <person name="Luecker S."/>
            <person name="Lage O.M."/>
            <person name="Pohl T."/>
            <person name="Merkel B.J."/>
            <person name="Hornburger P."/>
            <person name="Mueller R.-W."/>
            <person name="Bruemmer F."/>
            <person name="Labrenz M."/>
            <person name="Spormann A.M."/>
            <person name="Op den Camp H."/>
            <person name="Overmann J."/>
            <person name="Amann R."/>
            <person name="Jetten M.S.M."/>
            <person name="Mascher T."/>
            <person name="Medema M.H."/>
            <person name="Devos D.P."/>
            <person name="Kaster A.-K."/>
            <person name="Ovreas L."/>
            <person name="Rohde M."/>
            <person name="Galperin M.Y."/>
            <person name="Jogler C."/>
        </authorList>
    </citation>
    <scope>NUCLEOTIDE SEQUENCE [LARGE SCALE GENOMIC DNA]</scope>
    <source>
        <strain evidence="9 10">ETA_A1</strain>
    </source>
</reference>
<evidence type="ECO:0000256" key="1">
    <source>
        <dbReference type="ARBA" id="ARBA00022679"/>
    </source>
</evidence>
<evidence type="ECO:0000256" key="4">
    <source>
        <dbReference type="ARBA" id="ARBA00022840"/>
    </source>
</evidence>
<keyword evidence="3 9" id="KW-0418">Kinase</keyword>
<keyword evidence="4 5" id="KW-0067">ATP-binding</keyword>
<feature type="region of interest" description="Disordered" evidence="6">
    <location>
        <begin position="1"/>
        <end position="42"/>
    </location>
</feature>
<proteinExistence type="predicted"/>
<dbReference type="GO" id="GO:0004674">
    <property type="term" value="F:protein serine/threonine kinase activity"/>
    <property type="evidence" value="ECO:0007669"/>
    <property type="project" value="UniProtKB-EC"/>
</dbReference>
<evidence type="ECO:0000313" key="10">
    <source>
        <dbReference type="Proteomes" id="UP000319576"/>
    </source>
</evidence>
<dbReference type="GO" id="GO:0005524">
    <property type="term" value="F:ATP binding"/>
    <property type="evidence" value="ECO:0007669"/>
    <property type="project" value="UniProtKB-UniRule"/>
</dbReference>
<dbReference type="PROSITE" id="PS50011">
    <property type="entry name" value="PROTEIN_KINASE_DOM"/>
    <property type="match status" value="1"/>
</dbReference>
<feature type="compositionally biased region" description="Basic and acidic residues" evidence="6">
    <location>
        <begin position="1"/>
        <end position="11"/>
    </location>
</feature>
<dbReference type="SUPFAM" id="SSF56112">
    <property type="entry name" value="Protein kinase-like (PK-like)"/>
    <property type="match status" value="1"/>
</dbReference>
<keyword evidence="2 5" id="KW-0547">Nucleotide-binding</keyword>
<keyword evidence="7" id="KW-0812">Transmembrane</keyword>
<dbReference type="PROSITE" id="PS00108">
    <property type="entry name" value="PROTEIN_KINASE_ST"/>
    <property type="match status" value="1"/>
</dbReference>
<dbReference type="InterPro" id="IPR000719">
    <property type="entry name" value="Prot_kinase_dom"/>
</dbReference>
<dbReference type="KEGG" id="uli:ETAA1_40390"/>
<evidence type="ECO:0000256" key="3">
    <source>
        <dbReference type="ARBA" id="ARBA00022777"/>
    </source>
</evidence>
<evidence type="ECO:0000313" key="9">
    <source>
        <dbReference type="EMBL" id="QDU22064.1"/>
    </source>
</evidence>
<sequence length="643" mass="68263">MTHDPLADTRPHPPAANPSDSSTAPRPGHDPHVPASPLPATAPCDHSVRPSVVDLPNAGMVVGEFELCLELGRGAFGRVFLADQKGLNRRVALKVSLGREMTAEEGKSLGGLEHDHIVKVYSSFAPPGTNWHCLCLQYVPGTDLRGVITRLHRDGAPLSGQDILDAVDDAGRKDAGFDPAALRDREALSADDFAQAVCRLGGRLAEALAFAHGRGVLHCDVKPANILVTPYGRPMLADFNVAFDRAKVGRGVGGTEAYMAPEHLAASEAGAAGTVDERCDIFSLGVVLHELATGLRPDQQPATDALAALPQEVAQVIRCCLEPDPAARYSSAGALAGALAGAWHLLAARRAMPKPGQFGRWVVANPVWALALAGLVPHLAGSVVNISYNAVQIDLTKPQEAAFNALVIGYNAVVYPACAAYLFLLLRRIGNGIRALPASRVAAADGLRRRCRHLGWVAIGLGCVGWFPGAVLFPLGIDLATRGTAPIEPDKRLALYGHFAVSFVLSGLIGIVFSFLSVMYVLLRAVFPIAGNPDTYRPGQVGAELRPLAWWFGPFVLLASAVPLTGAMMLVSLSDDRMTLAFRLLVVGLIGFGVVAVGMAERLTRRIARLAAVWEVETDPETPAQVPWDSRRSSTAVRAAPRQ</sequence>
<feature type="binding site" evidence="5">
    <location>
        <position position="94"/>
    </location>
    <ligand>
        <name>ATP</name>
        <dbReference type="ChEBI" id="CHEBI:30616"/>
    </ligand>
</feature>
<dbReference type="InterPro" id="IPR008271">
    <property type="entry name" value="Ser/Thr_kinase_AS"/>
</dbReference>
<accession>A0A517XX58</accession>
<dbReference type="InterPro" id="IPR011009">
    <property type="entry name" value="Kinase-like_dom_sf"/>
</dbReference>
<dbReference type="PANTHER" id="PTHR43289:SF34">
    <property type="entry name" value="SERINE_THREONINE-PROTEIN KINASE YBDM-RELATED"/>
    <property type="match status" value="1"/>
</dbReference>
<keyword evidence="7" id="KW-0472">Membrane</keyword>
<feature type="transmembrane region" description="Helical" evidence="7">
    <location>
        <begin position="580"/>
        <end position="600"/>
    </location>
</feature>
<evidence type="ECO:0000259" key="8">
    <source>
        <dbReference type="PROSITE" id="PS50011"/>
    </source>
</evidence>
<feature type="transmembrane region" description="Helical" evidence="7">
    <location>
        <begin position="454"/>
        <end position="475"/>
    </location>
</feature>
<evidence type="ECO:0000256" key="7">
    <source>
        <dbReference type="SAM" id="Phobius"/>
    </source>
</evidence>
<feature type="transmembrane region" description="Helical" evidence="7">
    <location>
        <begin position="495"/>
        <end position="527"/>
    </location>
</feature>
<feature type="region of interest" description="Disordered" evidence="6">
    <location>
        <begin position="622"/>
        <end position="643"/>
    </location>
</feature>
<dbReference type="EMBL" id="CP036273">
    <property type="protein sequence ID" value="QDU22064.1"/>
    <property type="molecule type" value="Genomic_DNA"/>
</dbReference>
<evidence type="ECO:0000256" key="6">
    <source>
        <dbReference type="SAM" id="MobiDB-lite"/>
    </source>
</evidence>
<evidence type="ECO:0000256" key="5">
    <source>
        <dbReference type="PROSITE-ProRule" id="PRU10141"/>
    </source>
</evidence>
<dbReference type="CDD" id="cd14014">
    <property type="entry name" value="STKc_PknB_like"/>
    <property type="match status" value="1"/>
</dbReference>
<evidence type="ECO:0000256" key="2">
    <source>
        <dbReference type="ARBA" id="ARBA00022741"/>
    </source>
</evidence>
<name>A0A517XX58_9BACT</name>
<feature type="transmembrane region" description="Helical" evidence="7">
    <location>
        <begin position="358"/>
        <end position="381"/>
    </location>
</feature>
<feature type="transmembrane region" description="Helical" evidence="7">
    <location>
        <begin position="401"/>
        <end position="426"/>
    </location>
</feature>
<dbReference type="PANTHER" id="PTHR43289">
    <property type="entry name" value="MITOGEN-ACTIVATED PROTEIN KINASE KINASE KINASE 20-RELATED"/>
    <property type="match status" value="1"/>
</dbReference>
<dbReference type="Pfam" id="PF00069">
    <property type="entry name" value="Pkinase"/>
    <property type="match status" value="1"/>
</dbReference>